<organism evidence="1 2">
    <name type="scientific">Araneus ventricosus</name>
    <name type="common">Orbweaver spider</name>
    <name type="synonym">Epeira ventricosa</name>
    <dbReference type="NCBI Taxonomy" id="182803"/>
    <lineage>
        <taxon>Eukaryota</taxon>
        <taxon>Metazoa</taxon>
        <taxon>Ecdysozoa</taxon>
        <taxon>Arthropoda</taxon>
        <taxon>Chelicerata</taxon>
        <taxon>Arachnida</taxon>
        <taxon>Araneae</taxon>
        <taxon>Araneomorphae</taxon>
        <taxon>Entelegynae</taxon>
        <taxon>Araneoidea</taxon>
        <taxon>Araneidae</taxon>
        <taxon>Araneus</taxon>
    </lineage>
</organism>
<sequence length="50" mass="5304">PSTSSEDDPFSAIQDSGHLCPGEMALLHRIYATPEIPDMSDEMAPSATAL</sequence>
<evidence type="ECO:0000313" key="1">
    <source>
        <dbReference type="EMBL" id="GBO36458.1"/>
    </source>
</evidence>
<accession>A0A4Y2WIJ4</accession>
<proteinExistence type="predicted"/>
<feature type="non-terminal residue" evidence="1">
    <location>
        <position position="1"/>
    </location>
</feature>
<gene>
    <name evidence="1" type="ORF">AVEN_21178_1</name>
</gene>
<dbReference type="EMBL" id="BGPR01060636">
    <property type="protein sequence ID" value="GBO36458.1"/>
    <property type="molecule type" value="Genomic_DNA"/>
</dbReference>
<dbReference type="Proteomes" id="UP000499080">
    <property type="component" value="Unassembled WGS sequence"/>
</dbReference>
<comment type="caution">
    <text evidence="1">The sequence shown here is derived from an EMBL/GenBank/DDBJ whole genome shotgun (WGS) entry which is preliminary data.</text>
</comment>
<evidence type="ECO:0000313" key="2">
    <source>
        <dbReference type="Proteomes" id="UP000499080"/>
    </source>
</evidence>
<name>A0A4Y2WIJ4_ARAVE</name>
<protein>
    <submittedName>
        <fullName evidence="1">Uncharacterized protein</fullName>
    </submittedName>
</protein>
<dbReference type="AlphaFoldDB" id="A0A4Y2WIJ4"/>
<reference evidence="1 2" key="1">
    <citation type="journal article" date="2019" name="Sci. Rep.">
        <title>Orb-weaving spider Araneus ventricosus genome elucidates the spidroin gene catalogue.</title>
        <authorList>
            <person name="Kono N."/>
            <person name="Nakamura H."/>
            <person name="Ohtoshi R."/>
            <person name="Moran D.A.P."/>
            <person name="Shinohara A."/>
            <person name="Yoshida Y."/>
            <person name="Fujiwara M."/>
            <person name="Mori M."/>
            <person name="Tomita M."/>
            <person name="Arakawa K."/>
        </authorList>
    </citation>
    <scope>NUCLEOTIDE SEQUENCE [LARGE SCALE GENOMIC DNA]</scope>
</reference>
<keyword evidence="2" id="KW-1185">Reference proteome</keyword>